<reference evidence="2" key="1">
    <citation type="submission" date="2025-08" db="UniProtKB">
        <authorList>
            <consortium name="RefSeq"/>
        </authorList>
    </citation>
    <scope>IDENTIFICATION</scope>
    <source>
        <strain evidence="2">15112-1751.03</strain>
        <tissue evidence="2">Whole Adult</tissue>
    </source>
</reference>
<sequence>MPRKLMSTKSNYGYKNAVQEAVSEGLISGSTLSTLDYQILLDKLNANQKRVVPFANNSKNRYALLKCFQRFQAKSNDVPNGVCESTDISIEPADETLIEANLKCFRKKCHSGNASLNRSVLLVDNLNSPRAIFTKCKYEDCKFKVLMKQASTWCSCGPLECTVYINVQHLLFGATSFDLVFMWTT</sequence>
<protein>
    <submittedName>
        <fullName evidence="2">Uncharacterized protein LOC117578013</fullName>
    </submittedName>
</protein>
<gene>
    <name evidence="2" type="primary">LOC117578013</name>
</gene>
<dbReference type="Proteomes" id="UP000515160">
    <property type="component" value="Chromosome X"/>
</dbReference>
<accession>A0A6P8XZX7</accession>
<organism evidence="1 2">
    <name type="scientific">Drosophila albomicans</name>
    <name type="common">Fruit fly</name>
    <dbReference type="NCBI Taxonomy" id="7291"/>
    <lineage>
        <taxon>Eukaryota</taxon>
        <taxon>Metazoa</taxon>
        <taxon>Ecdysozoa</taxon>
        <taxon>Arthropoda</taxon>
        <taxon>Hexapoda</taxon>
        <taxon>Insecta</taxon>
        <taxon>Pterygota</taxon>
        <taxon>Neoptera</taxon>
        <taxon>Endopterygota</taxon>
        <taxon>Diptera</taxon>
        <taxon>Brachycera</taxon>
        <taxon>Muscomorpha</taxon>
        <taxon>Ephydroidea</taxon>
        <taxon>Drosophilidae</taxon>
        <taxon>Drosophila</taxon>
    </lineage>
</organism>
<dbReference type="RefSeq" id="XP_034119004.1">
    <property type="nucleotide sequence ID" value="XM_034263113.2"/>
</dbReference>
<evidence type="ECO:0000313" key="1">
    <source>
        <dbReference type="Proteomes" id="UP000515160"/>
    </source>
</evidence>
<keyword evidence="1" id="KW-1185">Reference proteome</keyword>
<dbReference type="GeneID" id="117578013"/>
<proteinExistence type="predicted"/>
<name>A0A6P8XZX7_DROAB</name>
<dbReference type="AlphaFoldDB" id="A0A6P8XZX7"/>
<evidence type="ECO:0000313" key="2">
    <source>
        <dbReference type="RefSeq" id="XP_034119004.1"/>
    </source>
</evidence>